<accession>A0A1V3XIQ6</accession>
<evidence type="ECO:0000256" key="1">
    <source>
        <dbReference type="SAM" id="MobiDB-lite"/>
    </source>
</evidence>
<organism evidence="2 3">
    <name type="scientific">Mycobacterium kansasii</name>
    <dbReference type="NCBI Taxonomy" id="1768"/>
    <lineage>
        <taxon>Bacteria</taxon>
        <taxon>Bacillati</taxon>
        <taxon>Actinomycetota</taxon>
        <taxon>Actinomycetes</taxon>
        <taxon>Mycobacteriales</taxon>
        <taxon>Mycobacteriaceae</taxon>
        <taxon>Mycobacterium</taxon>
    </lineage>
</organism>
<protein>
    <submittedName>
        <fullName evidence="2">Uncharacterized protein</fullName>
    </submittedName>
</protein>
<dbReference type="Proteomes" id="UP000189229">
    <property type="component" value="Unassembled WGS sequence"/>
</dbReference>
<reference evidence="2 3" key="1">
    <citation type="submission" date="2017-02" db="EMBL/GenBank/DDBJ databases">
        <title>Complete genome sequences of Mycobacterium kansasii strains isolated from rhesus macaques.</title>
        <authorList>
            <person name="Panda A."/>
            <person name="Nagaraj S."/>
            <person name="Zhao X."/>
            <person name="Tettelin H."/>
            <person name="Detolla L.J."/>
        </authorList>
    </citation>
    <scope>NUCLEOTIDE SEQUENCE [LARGE SCALE GENOMIC DNA]</scope>
    <source>
        <strain evidence="2 3">11-3813</strain>
    </source>
</reference>
<gene>
    <name evidence="2" type="ORF">BZL30_1695</name>
</gene>
<dbReference type="AlphaFoldDB" id="A0A1V3XIQ6"/>
<comment type="caution">
    <text evidence="2">The sequence shown here is derived from an EMBL/GenBank/DDBJ whole genome shotgun (WGS) entry which is preliminary data.</text>
</comment>
<proteinExistence type="predicted"/>
<evidence type="ECO:0000313" key="2">
    <source>
        <dbReference type="EMBL" id="OOK78331.1"/>
    </source>
</evidence>
<dbReference type="EMBL" id="MVBM01000002">
    <property type="protein sequence ID" value="OOK78331.1"/>
    <property type="molecule type" value="Genomic_DNA"/>
</dbReference>
<name>A0A1V3XIQ6_MYCKA</name>
<sequence length="42" mass="4435">MLWLGNRSPANSDGEYIGSATPLLHRGRRGSGPDHLGNDGDS</sequence>
<evidence type="ECO:0000313" key="3">
    <source>
        <dbReference type="Proteomes" id="UP000189229"/>
    </source>
</evidence>
<feature type="region of interest" description="Disordered" evidence="1">
    <location>
        <begin position="1"/>
        <end position="42"/>
    </location>
</feature>